<dbReference type="Gene3D" id="2.160.20.10">
    <property type="entry name" value="Single-stranded right-handed beta-helix, Pectin lyase-like"/>
    <property type="match status" value="1"/>
</dbReference>
<dbReference type="Pfam" id="PF13229">
    <property type="entry name" value="Beta_helix"/>
    <property type="match status" value="1"/>
</dbReference>
<evidence type="ECO:0000256" key="1">
    <source>
        <dbReference type="ARBA" id="ARBA00004196"/>
    </source>
</evidence>
<protein>
    <recommendedName>
        <fullName evidence="8">Right handed beta helix domain-containing protein</fullName>
    </recommendedName>
</protein>
<dbReference type="InterPro" id="IPR003368">
    <property type="entry name" value="POMP_repeat"/>
</dbReference>
<evidence type="ECO:0000256" key="2">
    <source>
        <dbReference type="ARBA" id="ARBA00004442"/>
    </source>
</evidence>
<dbReference type="PATRIC" id="fig|70996.4.peg.4717"/>
<feature type="domain" description="Right handed beta helix" evidence="8">
    <location>
        <begin position="582"/>
        <end position="739"/>
    </location>
</feature>
<dbReference type="InterPro" id="IPR006626">
    <property type="entry name" value="PbH1"/>
</dbReference>
<gene>
    <name evidence="9" type="ORF">SE18_06805</name>
</gene>
<name>A0A0P6XZH7_9CHLR</name>
<dbReference type="NCBIfam" id="NF041518">
    <property type="entry name" value="choice_anch_Q"/>
    <property type="match status" value="3"/>
</dbReference>
<dbReference type="InterPro" id="IPR059226">
    <property type="entry name" value="Choice_anch_Q_dom"/>
</dbReference>
<dbReference type="EMBL" id="LGKP01000012">
    <property type="protein sequence ID" value="KPL90321.1"/>
    <property type="molecule type" value="Genomic_DNA"/>
</dbReference>
<evidence type="ECO:0000256" key="7">
    <source>
        <dbReference type="ARBA" id="ARBA00023237"/>
    </source>
</evidence>
<proteinExistence type="predicted"/>
<dbReference type="GO" id="GO:0005576">
    <property type="term" value="C:extracellular region"/>
    <property type="evidence" value="ECO:0007669"/>
    <property type="project" value="UniProtKB-SubCell"/>
</dbReference>
<dbReference type="SUPFAM" id="SSF51126">
    <property type="entry name" value="Pectin lyase-like"/>
    <property type="match status" value="3"/>
</dbReference>
<evidence type="ECO:0000256" key="3">
    <source>
        <dbReference type="ARBA" id="ARBA00004613"/>
    </source>
</evidence>
<dbReference type="PANTHER" id="PTHR11319:SF35">
    <property type="entry name" value="OUTER MEMBRANE PROTEIN PMPC-RELATED"/>
    <property type="match status" value="1"/>
</dbReference>
<dbReference type="NCBIfam" id="TIGR01376">
    <property type="entry name" value="POMP_repeat"/>
    <property type="match status" value="1"/>
</dbReference>
<keyword evidence="7" id="KW-0998">Cell outer membrane</keyword>
<evidence type="ECO:0000313" key="9">
    <source>
        <dbReference type="EMBL" id="KPL90321.1"/>
    </source>
</evidence>
<dbReference type="SMART" id="SM00710">
    <property type="entry name" value="PbH1"/>
    <property type="match status" value="9"/>
</dbReference>
<comment type="caution">
    <text evidence="9">The sequence shown here is derived from an EMBL/GenBank/DDBJ whole genome shotgun (WGS) entry which is preliminary data.</text>
</comment>
<reference evidence="9 10" key="1">
    <citation type="submission" date="2015-07" db="EMBL/GenBank/DDBJ databases">
        <title>Whole genome sequence of Herpetosiphon geysericola DSM 7119.</title>
        <authorList>
            <person name="Hemp J."/>
            <person name="Ward L.M."/>
            <person name="Pace L.A."/>
            <person name="Fischer W.W."/>
        </authorList>
    </citation>
    <scope>NUCLEOTIDE SEQUENCE [LARGE SCALE GENOMIC DNA]</scope>
    <source>
        <strain evidence="9 10">DSM 7119</strain>
    </source>
</reference>
<evidence type="ECO:0000256" key="6">
    <source>
        <dbReference type="ARBA" id="ARBA00023136"/>
    </source>
</evidence>
<dbReference type="OrthoDB" id="138537at2"/>
<organism evidence="9 10">
    <name type="scientific">Herpetosiphon geysericola</name>
    <dbReference type="NCBI Taxonomy" id="70996"/>
    <lineage>
        <taxon>Bacteria</taxon>
        <taxon>Bacillati</taxon>
        <taxon>Chloroflexota</taxon>
        <taxon>Chloroflexia</taxon>
        <taxon>Herpetosiphonales</taxon>
        <taxon>Herpetosiphonaceae</taxon>
        <taxon>Herpetosiphon</taxon>
    </lineage>
</organism>
<dbReference type="InterPro" id="IPR039448">
    <property type="entry name" value="Beta_helix"/>
</dbReference>
<dbReference type="PANTHER" id="PTHR11319">
    <property type="entry name" value="G PROTEIN-COUPLED RECEPTOR-RELATED"/>
    <property type="match status" value="1"/>
</dbReference>
<dbReference type="RefSeq" id="WP_054533680.1">
    <property type="nucleotide sequence ID" value="NZ_LGKP01000012.1"/>
</dbReference>
<sequence length="1475" mass="149407">MNSYFPSQLVGFRRMLSACSLMLLMGLLWLNPRDSGLVRIGFAQNNPNSPLCSNSAIVSNANDAGVGSLRQAIADVCVHGTISFANNYQIYLNTALQLGKSMTIDASGRSIILSGDSNNDGSANVRIFDITLTTSITLTHLRLENAIGSNGGAIRSRGNLTIRDSIFTNNRASNSGGAVYADTGILTIYQSFFDSNSAGVNGGAIWSESNTTSLINNTLVGNTAPNGGGFAVFNVTANLVHTTFSANSGTNAADLRITSSSVNSFNTILANSRSGPNCAGSLVLINTLIEDGSCAATLIGDPLLAPIAEYAGSTPTMALLPGSPAIDAGDSAVCALSDQRGIARPQGAGCDLGAFESHGFQLNILAGNQQVADLASTFPSALRIQAVANAANEPVGGGGVLTLSAPASGASLNTSSLTTTLASNAQASILPIANTMSGSYSVTASLQGVANPIAFSLSNCFPNRVVSSNHDSGVGSLREAVAQTCTAGTVSFAESMVITPTSRLELLKGVTLDAEDKAITFDGALHSNGILYVNATKPVMLKGLRLINGSALRGAGIYNETDLLLDTSVIQANLGVGENSSGAGIYNNGVLTVTNSLLASNRASMGAAIFTTGSGNRTSVTNSTIISNTASFGAGFELNNSVLTINNSSIIANQALEGGGIDTLGGTLVVANSTIAHNHASNRGGGVYIFGGSTNARLTNTTIVSNSSPSIGGLRSQGQLHLVNNLISANAGGDCLATTLATNTKNFIADASCAAHLSGEAYLSRLGNYGGATATIALLPGSPAIDAGDLSACASTPVAGHDQRGIEREATCDLGAFESQGFTLGLVSGDQQTAIVNQPLAQALTVHVQANNPNEPILAGAISFVAPLSGASTIPTQTTSLIDQTGLVSATLNANALIGDYLVEASALGVTNQISFHLSNCAGMHMTVTSAADAGPGSLRQALEDVCDAGLINFDSAKTIHLASPLSLNQRVTIDAAEHNVVISGDSDQNGTADVQPFFIASTASVTMSNLLIVDGTATSGGAIQNQGQLWLEAVRLVDNHSTATVNGQGGGGLYNTGWASLRDCVIEQNTAARGAGIMVANGGKLQIDNCIIRTNTASTAGGGLLNALGGTIDIVDTAILSNTASIGGGLRNTGATTTMQRVLLQANQATNAGGAIHSNGVLTITQSLLYGNIVDGVQGLGAGGAIQLELASSRTTLINVTLSANQANGGSDAGGGAIMHYDGTLNLINSTIADNQTIGLNGAGIRQVEGIVTLTNSLISNNRKNGLANDLAGNFVSGDYNLLGDVSAASLSGSTTNTLSNTAPLLAPLANYGGSTASYALLPGSPAIDAAGAAHCPTSDQRGIARAASCDIGAFESQGFRLNLVSGDQQTTLTNTPFAAPLVFTITANAAEEPVGPGGLISLSAPTTGASLNPAMFTISTTSNGLHSAMLTANAVAGSYQVLVHARGVISPLIVNLSQRDQRYGVWLPFVARQ</sequence>
<dbReference type="STRING" id="70996.SE18_06805"/>
<evidence type="ECO:0000313" key="10">
    <source>
        <dbReference type="Proteomes" id="UP000050277"/>
    </source>
</evidence>
<dbReference type="GO" id="GO:0009279">
    <property type="term" value="C:cell outer membrane"/>
    <property type="evidence" value="ECO:0007669"/>
    <property type="project" value="UniProtKB-SubCell"/>
</dbReference>
<dbReference type="Proteomes" id="UP000050277">
    <property type="component" value="Unassembled WGS sequence"/>
</dbReference>
<dbReference type="InterPro" id="IPR011050">
    <property type="entry name" value="Pectin_lyase_fold/virulence"/>
</dbReference>
<comment type="subcellular location">
    <subcellularLocation>
        <location evidence="1">Cell envelope</location>
    </subcellularLocation>
    <subcellularLocation>
        <location evidence="2">Cell outer membrane</location>
    </subcellularLocation>
    <subcellularLocation>
        <location evidence="3">Secreted</location>
    </subcellularLocation>
</comment>
<dbReference type="InterPro" id="IPR012334">
    <property type="entry name" value="Pectin_lyas_fold"/>
</dbReference>
<evidence type="ECO:0000259" key="8">
    <source>
        <dbReference type="Pfam" id="PF13229"/>
    </source>
</evidence>
<evidence type="ECO:0000256" key="5">
    <source>
        <dbReference type="ARBA" id="ARBA00022729"/>
    </source>
</evidence>
<keyword evidence="6" id="KW-0472">Membrane</keyword>
<keyword evidence="10" id="KW-1185">Reference proteome</keyword>
<accession>A0A0P6XZH7</accession>
<evidence type="ECO:0000256" key="4">
    <source>
        <dbReference type="ARBA" id="ARBA00022525"/>
    </source>
</evidence>
<keyword evidence="5" id="KW-0732">Signal</keyword>
<keyword evidence="4" id="KW-0964">Secreted</keyword>